<evidence type="ECO:0000313" key="1">
    <source>
        <dbReference type="EMBL" id="NMG20379.1"/>
    </source>
</evidence>
<organism evidence="1 2">
    <name type="scientific">Brasilonema bromeliae SPC951</name>
    <dbReference type="NCBI Taxonomy" id="385972"/>
    <lineage>
        <taxon>Bacteria</taxon>
        <taxon>Bacillati</taxon>
        <taxon>Cyanobacteriota</taxon>
        <taxon>Cyanophyceae</taxon>
        <taxon>Nostocales</taxon>
        <taxon>Scytonemataceae</taxon>
        <taxon>Brasilonema</taxon>
        <taxon>Bromeliae group (in: Brasilonema)</taxon>
    </lineage>
</organism>
<accession>A0ABX1P7K7</accession>
<reference evidence="1 2" key="1">
    <citation type="submission" date="2018-06" db="EMBL/GenBank/DDBJ databases">
        <title>Comparative genomics of Brasilonema spp. strains.</title>
        <authorList>
            <person name="Alvarenga D.O."/>
            <person name="Fiore M.F."/>
            <person name="Varani A.M."/>
        </authorList>
    </citation>
    <scope>NUCLEOTIDE SEQUENCE [LARGE SCALE GENOMIC DNA]</scope>
    <source>
        <strain evidence="1 2">SPC951</strain>
    </source>
</reference>
<name>A0ABX1P7K7_9CYAN</name>
<dbReference type="SUPFAM" id="SSF53335">
    <property type="entry name" value="S-adenosyl-L-methionine-dependent methyltransferases"/>
    <property type="match status" value="1"/>
</dbReference>
<dbReference type="InterPro" id="IPR029063">
    <property type="entry name" value="SAM-dependent_MTases_sf"/>
</dbReference>
<gene>
    <name evidence="1" type="ORF">DP116_13275</name>
</gene>
<evidence type="ECO:0008006" key="3">
    <source>
        <dbReference type="Google" id="ProtNLM"/>
    </source>
</evidence>
<proteinExistence type="predicted"/>
<comment type="caution">
    <text evidence="1">The sequence shown here is derived from an EMBL/GenBank/DDBJ whole genome shotgun (WGS) entry which is preliminary data.</text>
</comment>
<dbReference type="PRINTS" id="PR00507">
    <property type="entry name" value="N12N6MTFRASE"/>
</dbReference>
<dbReference type="EMBL" id="QMEB01000091">
    <property type="protein sequence ID" value="NMG20379.1"/>
    <property type="molecule type" value="Genomic_DNA"/>
</dbReference>
<keyword evidence="2" id="KW-1185">Reference proteome</keyword>
<protein>
    <recommendedName>
        <fullName evidence="3">Methyltransferase domain-containing protein</fullName>
    </recommendedName>
</protein>
<dbReference type="Gene3D" id="3.40.50.150">
    <property type="entry name" value="Vaccinia Virus protein VP39"/>
    <property type="match status" value="1"/>
</dbReference>
<sequence length="198" mass="21065">MPTSSAEFGDYQTPDGLVTEVYRLLVTAGVGPKMVIEPTCGSGNLLAAAAGAFPNAACVSVADINSAYVDAAVAPLAADRRVSVRRADFFTEDWSRVIAAGPDPVLVVGTPLGDICRRWKVVRHQRAAEVKLRPQGGACGQDWRQQLRHRRVDAAVAPTALSTVRVAGRSVQAIRCPQAARPVLGRRRSVRGGRPVSD</sequence>
<dbReference type="Proteomes" id="UP000718564">
    <property type="component" value="Unassembled WGS sequence"/>
</dbReference>
<evidence type="ECO:0000313" key="2">
    <source>
        <dbReference type="Proteomes" id="UP000718564"/>
    </source>
</evidence>